<dbReference type="InterPro" id="IPR052340">
    <property type="entry name" value="RNase_Y/CdgJ"/>
</dbReference>
<dbReference type="InterPro" id="IPR013976">
    <property type="entry name" value="HDOD"/>
</dbReference>
<dbReference type="PANTHER" id="PTHR33525">
    <property type="match status" value="1"/>
</dbReference>
<dbReference type="RefSeq" id="WP_176068499.1">
    <property type="nucleotide sequence ID" value="NZ_BJTG01000011.1"/>
</dbReference>
<evidence type="ECO:0000259" key="1">
    <source>
        <dbReference type="PROSITE" id="PS51833"/>
    </source>
</evidence>
<dbReference type="SMART" id="SM00471">
    <property type="entry name" value="HDc"/>
    <property type="match status" value="1"/>
</dbReference>
<dbReference type="Proteomes" id="UP000503640">
    <property type="component" value="Unassembled WGS sequence"/>
</dbReference>
<dbReference type="AlphaFoldDB" id="A0A7I9VS47"/>
<protein>
    <recommendedName>
        <fullName evidence="1">HDOD domain-containing protein</fullName>
    </recommendedName>
</protein>
<feature type="domain" description="HDOD" evidence="1">
    <location>
        <begin position="14"/>
        <end position="209"/>
    </location>
</feature>
<gene>
    <name evidence="2" type="ORF">AMYX_39660</name>
</gene>
<dbReference type="SUPFAM" id="SSF109604">
    <property type="entry name" value="HD-domain/PDEase-like"/>
    <property type="match status" value="1"/>
</dbReference>
<proteinExistence type="predicted"/>
<dbReference type="Gene3D" id="1.10.3210.10">
    <property type="entry name" value="Hypothetical protein af1432"/>
    <property type="match status" value="1"/>
</dbReference>
<reference evidence="3" key="1">
    <citation type="journal article" date="2020" name="Appl. Environ. Microbiol.">
        <title>Diazotrophic Anaeromyxobacter Isolates from Soils.</title>
        <authorList>
            <person name="Masuda Y."/>
            <person name="Yamanaka H."/>
            <person name="Xu Z.X."/>
            <person name="Shiratori Y."/>
            <person name="Aono T."/>
            <person name="Amachi S."/>
            <person name="Senoo K."/>
            <person name="Itoh H."/>
        </authorList>
    </citation>
    <scope>NUCLEOTIDE SEQUENCE [LARGE SCALE GENOMIC DNA]</scope>
    <source>
        <strain evidence="3">R267</strain>
    </source>
</reference>
<organism evidence="2 3">
    <name type="scientific">Anaeromyxobacter diazotrophicus</name>
    <dbReference type="NCBI Taxonomy" id="2590199"/>
    <lineage>
        <taxon>Bacteria</taxon>
        <taxon>Pseudomonadati</taxon>
        <taxon>Myxococcota</taxon>
        <taxon>Myxococcia</taxon>
        <taxon>Myxococcales</taxon>
        <taxon>Cystobacterineae</taxon>
        <taxon>Anaeromyxobacteraceae</taxon>
        <taxon>Anaeromyxobacter</taxon>
    </lineage>
</organism>
<dbReference type="CDD" id="cd00077">
    <property type="entry name" value="HDc"/>
    <property type="match status" value="1"/>
</dbReference>
<comment type="caution">
    <text evidence="2">The sequence shown here is derived from an EMBL/GenBank/DDBJ whole genome shotgun (WGS) entry which is preliminary data.</text>
</comment>
<sequence length="288" mass="29675">MIAPALILSQVKALPALASSALRLGELARDERSAAADFEQVVRPDPALTANLLRVANSAYFGLRCRADSVRQAITLLGVKRVSDLAAAVALAPVIPARLPGYDVEASAFWLHSVAVATLAERLAAQLRRPCPELTFTAGLLHDMGKLAIGSFVGDAAGEILAHVRGGLPFVSAERAVLGVDHGEVGGLVAEAWSLPPAAAAAARWHHAPGDAPDDTCRPVVDLVHAADALAHALGLGADAGELARSVDAGVEARLGVRARDLEATAGGTLDDIHELAALFLRQPGGTP</sequence>
<dbReference type="PROSITE" id="PS51833">
    <property type="entry name" value="HDOD"/>
    <property type="match status" value="1"/>
</dbReference>
<evidence type="ECO:0000313" key="2">
    <source>
        <dbReference type="EMBL" id="GEJ59225.1"/>
    </source>
</evidence>
<name>A0A7I9VS47_9BACT</name>
<dbReference type="InterPro" id="IPR003607">
    <property type="entry name" value="HD/PDEase_dom"/>
</dbReference>
<keyword evidence="3" id="KW-1185">Reference proteome</keyword>
<dbReference type="EMBL" id="BJTG01000011">
    <property type="protein sequence ID" value="GEJ59225.1"/>
    <property type="molecule type" value="Genomic_DNA"/>
</dbReference>
<accession>A0A7I9VS47</accession>
<dbReference type="Pfam" id="PF08668">
    <property type="entry name" value="HDOD"/>
    <property type="match status" value="1"/>
</dbReference>
<dbReference type="NCBIfam" id="TIGR00277">
    <property type="entry name" value="HDIG"/>
    <property type="match status" value="1"/>
</dbReference>
<dbReference type="PANTHER" id="PTHR33525:SF3">
    <property type="entry name" value="RIBONUCLEASE Y"/>
    <property type="match status" value="1"/>
</dbReference>
<dbReference type="InterPro" id="IPR006675">
    <property type="entry name" value="HDIG_dom"/>
</dbReference>
<evidence type="ECO:0000313" key="3">
    <source>
        <dbReference type="Proteomes" id="UP000503640"/>
    </source>
</evidence>